<sequence length="370" mass="40092">MGNIVAPVVNISFIEKAISAIARGERGIVAIVIRETTPIDPVIITSVTEIPSGLSDFNTNQIKLALKGYTKTPKSVLIYCMDGGEDAVLADEYTAALNYLETAKWNYLCIPTIETDNKVSDVVTWIKTCRQNKKMFKAVLPNANSADTEGVINVTSSLVAGETTYTAEQVCARVAGLLAGTSLLMSATYAPLADFDDCTRLTAAQEDAAVGAGKFVFVNDGEKVKVVRAVNSLVTTTAEKGDQFKKIKIVEVMDMIYDDIRQTCEDDYIGKFNNSYDNKCLLITAINAYFTELANQGVLSGGYVEIDVDAQKNYFAGKGGTVKLEDGSEKALAECSDDEVKRANTGTWVYLQGHISILDAVEDITLPIYI</sequence>
<evidence type="ECO:0000256" key="1">
    <source>
        <dbReference type="ARBA" id="ARBA00008005"/>
    </source>
</evidence>
<dbReference type="EMBL" id="PDYF01000007">
    <property type="protein sequence ID" value="PHU36009.1"/>
    <property type="molecule type" value="Genomic_DNA"/>
</dbReference>
<reference evidence="4 5" key="2">
    <citation type="submission" date="2017-10" db="EMBL/GenBank/DDBJ databases">
        <authorList>
            <person name="Banno H."/>
            <person name="Chua N.-H."/>
        </authorList>
    </citation>
    <scope>NUCLEOTIDE SEQUENCE [LARGE SCALE GENOMIC DNA]</scope>
    <source>
        <strain evidence="4 5">JK626</strain>
    </source>
</reference>
<dbReference type="InterPro" id="IPR035089">
    <property type="entry name" value="Phage_sheath_subtilisin"/>
</dbReference>
<dbReference type="Pfam" id="PF17482">
    <property type="entry name" value="Phage_sheath_1C"/>
    <property type="match status" value="1"/>
</dbReference>
<dbReference type="AlphaFoldDB" id="A0A2G3DYE8"/>
<evidence type="ECO:0000313" key="4">
    <source>
        <dbReference type="EMBL" id="PHU36009.1"/>
    </source>
</evidence>
<feature type="domain" description="Tail sheath protein subtilisin-like" evidence="2">
    <location>
        <begin position="90"/>
        <end position="232"/>
    </location>
</feature>
<evidence type="ECO:0000313" key="5">
    <source>
        <dbReference type="Proteomes" id="UP000225889"/>
    </source>
</evidence>
<protein>
    <submittedName>
        <fullName evidence="4">Phage tail protein</fullName>
    </submittedName>
</protein>
<reference evidence="4 5" key="1">
    <citation type="submission" date="2017-10" db="EMBL/GenBank/DDBJ databases">
        <title>Resolving the taxonomy of Roseburia spp., Eubacterium rectale and Agathobacter spp. through phylogenomic analysis.</title>
        <authorList>
            <person name="Sheridan P.O."/>
            <person name="Walker A.W."/>
            <person name="Duncan S.H."/>
            <person name="Scott K.P."/>
            <person name="Toole P.W.O."/>
            <person name="Luis P."/>
            <person name="Flint H.J."/>
        </authorList>
    </citation>
    <scope>NUCLEOTIDE SEQUENCE [LARGE SCALE GENOMIC DNA]</scope>
    <source>
        <strain evidence="4 5">JK626</strain>
    </source>
</reference>
<proteinExistence type="inferred from homology"/>
<dbReference type="Pfam" id="PF04984">
    <property type="entry name" value="Phage_sheath_1"/>
    <property type="match status" value="1"/>
</dbReference>
<comment type="similarity">
    <text evidence="1">Belongs to the myoviridae tail sheath protein family.</text>
</comment>
<name>A0A2G3DYE8_9FIRM</name>
<organism evidence="4 5">
    <name type="scientific">Pseudobutyrivibrio ruminis</name>
    <dbReference type="NCBI Taxonomy" id="46206"/>
    <lineage>
        <taxon>Bacteria</taxon>
        <taxon>Bacillati</taxon>
        <taxon>Bacillota</taxon>
        <taxon>Clostridia</taxon>
        <taxon>Lachnospirales</taxon>
        <taxon>Lachnospiraceae</taxon>
        <taxon>Pseudobutyrivibrio</taxon>
    </lineage>
</organism>
<dbReference type="Gene3D" id="3.30.1370.220">
    <property type="match status" value="1"/>
</dbReference>
<evidence type="ECO:0000259" key="2">
    <source>
        <dbReference type="Pfam" id="PF04984"/>
    </source>
</evidence>
<feature type="domain" description="Tail sheath protein C-terminal" evidence="3">
    <location>
        <begin position="239"/>
        <end position="313"/>
    </location>
</feature>
<dbReference type="InterPro" id="IPR020287">
    <property type="entry name" value="Tail_sheath_C"/>
</dbReference>
<dbReference type="RefSeq" id="WP_099391228.1">
    <property type="nucleotide sequence ID" value="NZ_PDYF01000007.1"/>
</dbReference>
<dbReference type="Proteomes" id="UP000225889">
    <property type="component" value="Unassembled WGS sequence"/>
</dbReference>
<gene>
    <name evidence="4" type="ORF">CSX01_01890</name>
</gene>
<accession>A0A2G3DYE8</accession>
<dbReference type="Gene3D" id="3.40.50.11790">
    <property type="match status" value="1"/>
</dbReference>
<evidence type="ECO:0000259" key="3">
    <source>
        <dbReference type="Pfam" id="PF17482"/>
    </source>
</evidence>
<comment type="caution">
    <text evidence="4">The sequence shown here is derived from an EMBL/GenBank/DDBJ whole genome shotgun (WGS) entry which is preliminary data.</text>
</comment>